<evidence type="ECO:0000259" key="1">
    <source>
        <dbReference type="Pfam" id="PF01642"/>
    </source>
</evidence>
<accession>A0ABP8HG66</accession>
<dbReference type="Pfam" id="PF01642">
    <property type="entry name" value="MM_CoA_mutase"/>
    <property type="match status" value="1"/>
</dbReference>
<keyword evidence="3" id="KW-1185">Reference proteome</keyword>
<name>A0ABP8HG66_9BURK</name>
<dbReference type="EMBL" id="BAABFO010000020">
    <property type="protein sequence ID" value="GAA4338869.1"/>
    <property type="molecule type" value="Genomic_DNA"/>
</dbReference>
<dbReference type="Gene3D" id="3.20.20.240">
    <property type="entry name" value="Methylmalonyl-CoA mutase"/>
    <property type="match status" value="1"/>
</dbReference>
<proteinExistence type="predicted"/>
<organism evidence="2 3">
    <name type="scientific">Pigmentiphaga soli</name>
    <dbReference type="NCBI Taxonomy" id="1007095"/>
    <lineage>
        <taxon>Bacteria</taxon>
        <taxon>Pseudomonadati</taxon>
        <taxon>Pseudomonadota</taxon>
        <taxon>Betaproteobacteria</taxon>
        <taxon>Burkholderiales</taxon>
        <taxon>Alcaligenaceae</taxon>
        <taxon>Pigmentiphaga</taxon>
    </lineage>
</organism>
<dbReference type="PANTHER" id="PTHR48101:SF4">
    <property type="entry name" value="METHYLMALONYL-COA MUTASE, MITOCHONDRIAL"/>
    <property type="match status" value="1"/>
</dbReference>
<evidence type="ECO:0000313" key="3">
    <source>
        <dbReference type="Proteomes" id="UP001501671"/>
    </source>
</evidence>
<feature type="domain" description="Methylmalonyl-CoA mutase alpha/beta chain catalytic" evidence="1">
    <location>
        <begin position="15"/>
        <end position="88"/>
    </location>
</feature>
<dbReference type="InterPro" id="IPR006099">
    <property type="entry name" value="MeMalonylCoA_mutase_a/b_cat"/>
</dbReference>
<reference evidence="3" key="1">
    <citation type="journal article" date="2019" name="Int. J. Syst. Evol. Microbiol.">
        <title>The Global Catalogue of Microorganisms (GCM) 10K type strain sequencing project: providing services to taxonomists for standard genome sequencing and annotation.</title>
        <authorList>
            <consortium name="The Broad Institute Genomics Platform"/>
            <consortium name="The Broad Institute Genome Sequencing Center for Infectious Disease"/>
            <person name="Wu L."/>
            <person name="Ma J."/>
        </authorList>
    </citation>
    <scope>NUCLEOTIDE SEQUENCE [LARGE SCALE GENOMIC DNA]</scope>
    <source>
        <strain evidence="3">JCM 17666</strain>
    </source>
</reference>
<protein>
    <recommendedName>
        <fullName evidence="1">Methylmalonyl-CoA mutase alpha/beta chain catalytic domain-containing protein</fullName>
    </recommendedName>
</protein>
<dbReference type="InterPro" id="IPR016176">
    <property type="entry name" value="Cbl-dep_enz_cat"/>
</dbReference>
<comment type="caution">
    <text evidence="2">The sequence shown here is derived from an EMBL/GenBank/DDBJ whole genome shotgun (WGS) entry which is preliminary data.</text>
</comment>
<gene>
    <name evidence="2" type="ORF">GCM10023144_36400</name>
</gene>
<dbReference type="Proteomes" id="UP001501671">
    <property type="component" value="Unassembled WGS sequence"/>
</dbReference>
<dbReference type="PANTHER" id="PTHR48101">
    <property type="entry name" value="METHYLMALONYL-COA MUTASE, MITOCHONDRIAL-RELATED"/>
    <property type="match status" value="1"/>
</dbReference>
<evidence type="ECO:0000313" key="2">
    <source>
        <dbReference type="EMBL" id="GAA4338869.1"/>
    </source>
</evidence>
<dbReference type="SUPFAM" id="SSF51703">
    <property type="entry name" value="Cobalamin (vitamin B12)-dependent enzymes"/>
    <property type="match status" value="1"/>
</dbReference>
<sequence>MERLTADMADAARKLMREIDGAAVRREQAARLAQLRAGRDARAVRGALRALAEVAAGSRGNLLEATMAALAVRATVGECTQALEQVWPRHRARAEYSMGAYGGTRGADLAWRQAVDGVARLARAGGRPSILIVKLG</sequence>